<reference evidence="2 3" key="2">
    <citation type="journal article" date="2019" name="G3 (Bethesda)">
        <title>Hybrid Assembly of the Genome of the Entomopathogenic Nematode Steinernema carpocapsae Identifies the X-Chromosome.</title>
        <authorList>
            <person name="Serra L."/>
            <person name="Macchietto M."/>
            <person name="Macias-Munoz A."/>
            <person name="McGill C.J."/>
            <person name="Rodriguez I.M."/>
            <person name="Rodriguez B."/>
            <person name="Murad R."/>
            <person name="Mortazavi A."/>
        </authorList>
    </citation>
    <scope>NUCLEOTIDE SEQUENCE [LARGE SCALE GENOMIC DNA]</scope>
    <source>
        <strain evidence="2 3">ALL</strain>
    </source>
</reference>
<accession>A0A4V6A6R2</accession>
<comment type="caution">
    <text evidence="2">The sequence shown here is derived from an EMBL/GenBank/DDBJ whole genome shotgun (WGS) entry which is preliminary data.</text>
</comment>
<dbReference type="EMBL" id="AZBU02000002">
    <property type="protein sequence ID" value="TKR95615.1"/>
    <property type="molecule type" value="Genomic_DNA"/>
</dbReference>
<dbReference type="Proteomes" id="UP000298663">
    <property type="component" value="Unassembled WGS sequence"/>
</dbReference>
<feature type="compositionally biased region" description="Basic and acidic residues" evidence="1">
    <location>
        <begin position="54"/>
        <end position="72"/>
    </location>
</feature>
<keyword evidence="3" id="KW-1185">Reference proteome</keyword>
<organism evidence="2 3">
    <name type="scientific">Steinernema carpocapsae</name>
    <name type="common">Entomopathogenic nematode</name>
    <dbReference type="NCBI Taxonomy" id="34508"/>
    <lineage>
        <taxon>Eukaryota</taxon>
        <taxon>Metazoa</taxon>
        <taxon>Ecdysozoa</taxon>
        <taxon>Nematoda</taxon>
        <taxon>Chromadorea</taxon>
        <taxon>Rhabditida</taxon>
        <taxon>Tylenchina</taxon>
        <taxon>Panagrolaimomorpha</taxon>
        <taxon>Strongyloidoidea</taxon>
        <taxon>Steinernematidae</taxon>
        <taxon>Steinernema</taxon>
    </lineage>
</organism>
<evidence type="ECO:0000313" key="2">
    <source>
        <dbReference type="EMBL" id="TKR95615.1"/>
    </source>
</evidence>
<protein>
    <submittedName>
        <fullName evidence="2">Uncharacterized protein</fullName>
    </submittedName>
</protein>
<gene>
    <name evidence="2" type="ORF">L596_009757</name>
</gene>
<evidence type="ECO:0000256" key="1">
    <source>
        <dbReference type="SAM" id="MobiDB-lite"/>
    </source>
</evidence>
<sequence length="79" mass="8900">MSQTEVAEALQKPKFVLPLLEPEAPLLPLEGISTDEDSAARELIKMTIVNREQPVDPKKKDKEDLELMERKSAPSNPKF</sequence>
<name>A0A4V6A6R2_STECR</name>
<reference evidence="2 3" key="1">
    <citation type="journal article" date="2015" name="Genome Biol.">
        <title>Comparative genomics of Steinernema reveals deeply conserved gene regulatory networks.</title>
        <authorList>
            <person name="Dillman A.R."/>
            <person name="Macchietto M."/>
            <person name="Porter C.F."/>
            <person name="Rogers A."/>
            <person name="Williams B."/>
            <person name="Antoshechkin I."/>
            <person name="Lee M.M."/>
            <person name="Goodwin Z."/>
            <person name="Lu X."/>
            <person name="Lewis E.E."/>
            <person name="Goodrich-Blair H."/>
            <person name="Stock S.P."/>
            <person name="Adams B.J."/>
            <person name="Sternberg P.W."/>
            <person name="Mortazavi A."/>
        </authorList>
    </citation>
    <scope>NUCLEOTIDE SEQUENCE [LARGE SCALE GENOMIC DNA]</scope>
    <source>
        <strain evidence="2 3">ALL</strain>
    </source>
</reference>
<feature type="region of interest" description="Disordered" evidence="1">
    <location>
        <begin position="54"/>
        <end position="79"/>
    </location>
</feature>
<proteinExistence type="predicted"/>
<dbReference type="AlphaFoldDB" id="A0A4V6A6R2"/>
<evidence type="ECO:0000313" key="3">
    <source>
        <dbReference type="Proteomes" id="UP000298663"/>
    </source>
</evidence>